<accession>A0ABQ7SIZ2</accession>
<evidence type="ECO:0000313" key="1">
    <source>
        <dbReference type="EMBL" id="KAH0617320.1"/>
    </source>
</evidence>
<organism evidence="1 2">
    <name type="scientific">Phrynosoma platyrhinos</name>
    <name type="common">Desert horned lizard</name>
    <dbReference type="NCBI Taxonomy" id="52577"/>
    <lineage>
        <taxon>Eukaryota</taxon>
        <taxon>Metazoa</taxon>
        <taxon>Chordata</taxon>
        <taxon>Craniata</taxon>
        <taxon>Vertebrata</taxon>
        <taxon>Euteleostomi</taxon>
        <taxon>Lepidosauria</taxon>
        <taxon>Squamata</taxon>
        <taxon>Bifurcata</taxon>
        <taxon>Unidentata</taxon>
        <taxon>Episquamata</taxon>
        <taxon>Toxicofera</taxon>
        <taxon>Iguania</taxon>
        <taxon>Phrynosomatidae</taxon>
        <taxon>Phrynosomatinae</taxon>
        <taxon>Phrynosoma</taxon>
    </lineage>
</organism>
<reference evidence="1 2" key="1">
    <citation type="journal article" date="2022" name="Gigascience">
        <title>A chromosome-level genome assembly and annotation of the desert horned lizard, Phrynosoma platyrhinos, provides insight into chromosomal rearrangements among reptiles.</title>
        <authorList>
            <person name="Koochekian N."/>
            <person name="Ascanio A."/>
            <person name="Farleigh K."/>
            <person name="Card D.C."/>
            <person name="Schield D.R."/>
            <person name="Castoe T.A."/>
            <person name="Jezkova T."/>
        </authorList>
    </citation>
    <scope>NUCLEOTIDE SEQUENCE [LARGE SCALE GENOMIC DNA]</scope>
    <source>
        <strain evidence="1">NK-2021</strain>
    </source>
</reference>
<keyword evidence="2" id="KW-1185">Reference proteome</keyword>
<gene>
    <name evidence="1" type="ORF">JD844_015362</name>
</gene>
<proteinExistence type="predicted"/>
<comment type="caution">
    <text evidence="1">The sequence shown here is derived from an EMBL/GenBank/DDBJ whole genome shotgun (WGS) entry which is preliminary data.</text>
</comment>
<evidence type="ECO:0000313" key="2">
    <source>
        <dbReference type="Proteomes" id="UP000826234"/>
    </source>
</evidence>
<dbReference type="EMBL" id="JAIPUX010005289">
    <property type="protein sequence ID" value="KAH0617320.1"/>
    <property type="molecule type" value="Genomic_DNA"/>
</dbReference>
<name>A0ABQ7SIZ2_PHRPL</name>
<sequence>MGMWGSIAHSCHGVRDVRGSGRVAWPAGGSHTETLGVTWDPGVSPSFAQGCPKFLCRKEDWRVKEDLPFLCAADLKMIGSQTARGSQRAASSRLEARHTLPIGSSKMPVSPFKGSLALWNFNFFNSEKKLTEKLHENKYFPFQLQQPKGESVLEGSQVGWSMESSSSLAHAMFCSIDSCPYESVRCCS</sequence>
<dbReference type="Proteomes" id="UP000826234">
    <property type="component" value="Unassembled WGS sequence"/>
</dbReference>
<protein>
    <submittedName>
        <fullName evidence="1">Uncharacterized protein</fullName>
    </submittedName>
</protein>